<comment type="caution">
    <text evidence="1">The sequence shown here is derived from an EMBL/GenBank/DDBJ whole genome shotgun (WGS) entry which is preliminary data.</text>
</comment>
<protein>
    <recommendedName>
        <fullName evidence="2">ATPase AAA-type core domain-containing protein</fullName>
    </recommendedName>
</protein>
<evidence type="ECO:0000313" key="1">
    <source>
        <dbReference type="EMBL" id="KKN90151.1"/>
    </source>
</evidence>
<dbReference type="CDD" id="cd00009">
    <property type="entry name" value="AAA"/>
    <property type="match status" value="1"/>
</dbReference>
<proteinExistence type="predicted"/>
<dbReference type="InterPro" id="IPR027417">
    <property type="entry name" value="P-loop_NTPase"/>
</dbReference>
<dbReference type="EMBL" id="LAZR01000113">
    <property type="protein sequence ID" value="KKN90151.1"/>
    <property type="molecule type" value="Genomic_DNA"/>
</dbReference>
<dbReference type="AlphaFoldDB" id="A0A0F9WUV9"/>
<dbReference type="SUPFAM" id="SSF52540">
    <property type="entry name" value="P-loop containing nucleoside triphosphate hydrolases"/>
    <property type="match status" value="1"/>
</dbReference>
<evidence type="ECO:0008006" key="2">
    <source>
        <dbReference type="Google" id="ProtNLM"/>
    </source>
</evidence>
<accession>A0A0F9WUV9</accession>
<reference evidence="1" key="1">
    <citation type="journal article" date="2015" name="Nature">
        <title>Complex archaea that bridge the gap between prokaryotes and eukaryotes.</title>
        <authorList>
            <person name="Spang A."/>
            <person name="Saw J.H."/>
            <person name="Jorgensen S.L."/>
            <person name="Zaremba-Niedzwiedzka K."/>
            <person name="Martijn J."/>
            <person name="Lind A.E."/>
            <person name="van Eijk R."/>
            <person name="Schleper C."/>
            <person name="Guy L."/>
            <person name="Ettema T.J."/>
        </authorList>
    </citation>
    <scope>NUCLEOTIDE SEQUENCE</scope>
</reference>
<gene>
    <name evidence="1" type="ORF">LCGC14_0232670</name>
</gene>
<sequence>MKPSQLFRLLCDAIPTGLPILIKSAPGLGKTDITHQACAFCKTDTVVSHPVTDDPVDYKGLPTAVETTKGPEARFLPFGNLKRIMDAKKRTVYFLDDLGQAPPAVQAACMQLILARRINEKKISDKVSFIAATNRKADRAGVAGILEPVKSRFATIIELECDYEDWCVWASQNDIPAELIGFINFRPNLLHDFQPTSDITNTPSPRTVHYIAKFMRAGIVDPEIEFEVFKGAAGEGFASELIGFLKIYRNLPDPDLVIKNPRDFDMPVDDPALSYALAAAVAERATEKNMDNFITFCDQYPEQEYAVVALKLATQRNRDLKETTPFIKWISEHPDILA</sequence>
<name>A0A0F9WUV9_9ZZZZ</name>
<organism evidence="1">
    <name type="scientific">marine sediment metagenome</name>
    <dbReference type="NCBI Taxonomy" id="412755"/>
    <lineage>
        <taxon>unclassified sequences</taxon>
        <taxon>metagenomes</taxon>
        <taxon>ecological metagenomes</taxon>
    </lineage>
</organism>
<dbReference type="Gene3D" id="3.40.50.300">
    <property type="entry name" value="P-loop containing nucleotide triphosphate hydrolases"/>
    <property type="match status" value="1"/>
</dbReference>